<dbReference type="RefSeq" id="WP_038678925.1">
    <property type="nucleotide sequence ID" value="NZ_BJMC01000009.1"/>
</dbReference>
<dbReference type="HAMAP" id="MF_00289_B">
    <property type="entry name" value="Proteasome_A_B"/>
    <property type="match status" value="1"/>
</dbReference>
<proteinExistence type="inferred from homology"/>
<sequence length="294" mass="31272">MSTPFYVSPEQLMKDRADFARKGIARGRSLVAVQYADGVLLVTENPSQALHKVSELYDRLAFAAVGRYNEFENLRIAGVRLADMRGYAYDRRDVTGRGLANAYAQTLGTIFSSGGEKPYEVEIFVAEVGTTAADDQIYRLTYEGRVADEHGYAVMGGDADTVAKYLQEHYSEGASLADALHVAVAALGHTADGGKVEDRVIPVGDLEVAVLDRTRTQPRKFRRLLPARLDEILGDRGPAEHAAPLPDDGAPGSGGSGATASATDDPTDPTDQVSGGVAPLEDPSTGEPPVAPPL</sequence>
<comment type="function">
    <text evidence="3">Component of the proteasome core, a large protease complex with broad specificity involved in protein degradation.</text>
</comment>
<comment type="similarity">
    <text evidence="3 4">Belongs to the peptidase T1A family.</text>
</comment>
<evidence type="ECO:0000256" key="2">
    <source>
        <dbReference type="ARBA" id="ARBA00022942"/>
    </source>
</evidence>
<dbReference type="KEGG" id="psim:KR76_13410"/>
<dbReference type="SUPFAM" id="SSF56235">
    <property type="entry name" value="N-terminal nucleophile aminohydrolases (Ntn hydrolases)"/>
    <property type="match status" value="1"/>
</dbReference>
<dbReference type="GO" id="GO:0010498">
    <property type="term" value="P:proteasomal protein catabolic process"/>
    <property type="evidence" value="ECO:0007669"/>
    <property type="project" value="UniProtKB-UniRule"/>
</dbReference>
<dbReference type="InterPro" id="IPR022296">
    <property type="entry name" value="Proteasome_asu_bac"/>
</dbReference>
<keyword evidence="8" id="KW-1185">Reference proteome</keyword>
<accession>A0A0A1DLN8</accession>
<dbReference type="InterPro" id="IPR023332">
    <property type="entry name" value="Proteasome_alpha-type"/>
</dbReference>
<dbReference type="Proteomes" id="UP000030300">
    <property type="component" value="Chromosome"/>
</dbReference>
<keyword evidence="2 3" id="KW-0647">Proteasome</keyword>
<dbReference type="GO" id="GO:0005737">
    <property type="term" value="C:cytoplasm"/>
    <property type="evidence" value="ECO:0007669"/>
    <property type="project" value="UniProtKB-SubCell"/>
</dbReference>
<dbReference type="EMBL" id="WBVM01000001">
    <property type="protein sequence ID" value="KAB2811417.1"/>
    <property type="molecule type" value="Genomic_DNA"/>
</dbReference>
<name>A0A0A1DLN8_NOCSI</name>
<organism evidence="6 8">
    <name type="scientific">Nocardioides simplex</name>
    <name type="common">Arthrobacter simplex</name>
    <dbReference type="NCBI Taxonomy" id="2045"/>
    <lineage>
        <taxon>Bacteria</taxon>
        <taxon>Bacillati</taxon>
        <taxon>Actinomycetota</taxon>
        <taxon>Actinomycetes</taxon>
        <taxon>Propionibacteriales</taxon>
        <taxon>Nocardioidaceae</taxon>
        <taxon>Pimelobacter</taxon>
    </lineage>
</organism>
<keyword evidence="6" id="KW-0378">Hydrolase</keyword>
<keyword evidence="1 3" id="KW-0963">Cytoplasm</keyword>
<dbReference type="GeneID" id="96609866"/>
<comment type="subcellular location">
    <subcellularLocation>
        <location evidence="3">Cytoplasm</location>
    </subcellularLocation>
</comment>
<reference evidence="6 8" key="1">
    <citation type="journal article" date="2015" name="Genome Announc.">
        <title>Complete Genome Sequence of Steroid-Transforming Nocardioides simplex VKM Ac-2033D.</title>
        <authorList>
            <person name="Shtratnikova V.Y."/>
            <person name="Schelkunov M.I."/>
            <person name="Pekov Y.A."/>
            <person name="Fokina V.V."/>
            <person name="Logacheva M.D."/>
            <person name="Sokolov S.L."/>
            <person name="Bragin E.Y."/>
            <person name="Ashapkin V.V."/>
            <person name="Donova M.V."/>
        </authorList>
    </citation>
    <scope>NUCLEOTIDE SEQUENCE [LARGE SCALE GENOMIC DNA]</scope>
    <source>
        <strain evidence="6 8">VKM Ac-2033D</strain>
    </source>
</reference>
<evidence type="ECO:0000256" key="1">
    <source>
        <dbReference type="ARBA" id="ARBA00022490"/>
    </source>
</evidence>
<comment type="subunit">
    <text evidence="3">The 20S proteasome core is composed of 14 alpha and 14 beta subunits that assemble into four stacked heptameric rings, resulting in a barrel-shaped structure. The two inner rings, each composed of seven catalytic beta subunits, are sandwiched by two outer rings, each composed of seven alpha subunits. The catalytic chamber with the active sites is on the inside of the barrel. Has a gated structure, the ends of the cylinder being occluded by the N-termini of the alpha-subunits. Is capped by the proteasome-associated ATPase, ARC.</text>
</comment>
<evidence type="ECO:0000313" key="6">
    <source>
        <dbReference type="EMBL" id="AIY17502.1"/>
    </source>
</evidence>
<evidence type="ECO:0000256" key="5">
    <source>
        <dbReference type="SAM" id="MobiDB-lite"/>
    </source>
</evidence>
<dbReference type="NCBIfam" id="TIGR03691">
    <property type="entry name" value="20S_bact_alpha"/>
    <property type="match status" value="1"/>
</dbReference>
<dbReference type="STRING" id="2045.KR76_13410"/>
<reference evidence="7 9" key="2">
    <citation type="submission" date="2019-09" db="EMBL/GenBank/DDBJ databases">
        <title>Pimelobacter sp. isolated from Paulinella.</title>
        <authorList>
            <person name="Jeong S.E."/>
        </authorList>
    </citation>
    <scope>NUCLEOTIDE SEQUENCE [LARGE SCALE GENOMIC DNA]</scope>
    <source>
        <strain evidence="7 9">Pch-N</strain>
    </source>
</reference>
<dbReference type="EMBL" id="CP009896">
    <property type="protein sequence ID" value="AIY17502.1"/>
    <property type="molecule type" value="Genomic_DNA"/>
</dbReference>
<dbReference type="eggNOG" id="COG0638">
    <property type="taxonomic scope" value="Bacteria"/>
</dbReference>
<dbReference type="GO" id="GO:0004298">
    <property type="term" value="F:threonine-type endopeptidase activity"/>
    <property type="evidence" value="ECO:0007669"/>
    <property type="project" value="InterPro"/>
</dbReference>
<protein>
    <recommendedName>
        <fullName evidence="3">Proteasome subunit alpha</fullName>
    </recommendedName>
    <alternativeName>
        <fullName evidence="3">20S proteasome alpha subunit</fullName>
    </alternativeName>
    <alternativeName>
        <fullName evidence="3">Proteasome core protein PrcA</fullName>
    </alternativeName>
</protein>
<gene>
    <name evidence="3 7" type="primary">prcA</name>
    <name evidence="7" type="ORF">F9L07_05850</name>
    <name evidence="6" type="ORF">KR76_13410</name>
</gene>
<dbReference type="OrthoDB" id="9775643at2"/>
<dbReference type="HOGENOM" id="CLU_071031_0_0_11"/>
<dbReference type="InterPro" id="IPR001353">
    <property type="entry name" value="Proteasome_sua/b"/>
</dbReference>
<comment type="activity regulation">
    <text evidence="3">The formation of the proteasomal ATPase ARC-20S proteasome complex, likely via the docking of the C-termini of ARC into the intersubunit pockets in the alpha-rings, may trigger opening of the gate for substrate entry. Interconversion between the open-gate and close-gate conformations leads to a dynamic regulation of the 20S proteasome proteolysis activity.</text>
</comment>
<dbReference type="InterPro" id="IPR029055">
    <property type="entry name" value="Ntn_hydrolases_N"/>
</dbReference>
<dbReference type="AlphaFoldDB" id="A0A0A1DLN8"/>
<dbReference type="UniPathway" id="UPA00997"/>
<feature type="region of interest" description="Disordered" evidence="5">
    <location>
        <begin position="237"/>
        <end position="294"/>
    </location>
</feature>
<dbReference type="Gene3D" id="3.60.20.10">
    <property type="entry name" value="Glutamine Phosphoribosylpyrophosphate, subunit 1, domain 1"/>
    <property type="match status" value="1"/>
</dbReference>
<dbReference type="GO" id="GO:0019941">
    <property type="term" value="P:modification-dependent protein catabolic process"/>
    <property type="evidence" value="ECO:0007669"/>
    <property type="project" value="UniProtKB-UniRule"/>
</dbReference>
<dbReference type="PROSITE" id="PS51475">
    <property type="entry name" value="PROTEASOME_ALPHA_2"/>
    <property type="match status" value="1"/>
</dbReference>
<dbReference type="Proteomes" id="UP000449906">
    <property type="component" value="Unassembled WGS sequence"/>
</dbReference>
<evidence type="ECO:0000313" key="8">
    <source>
        <dbReference type="Proteomes" id="UP000030300"/>
    </source>
</evidence>
<evidence type="ECO:0000256" key="4">
    <source>
        <dbReference type="PROSITE-ProRule" id="PRU00808"/>
    </source>
</evidence>
<evidence type="ECO:0000313" key="7">
    <source>
        <dbReference type="EMBL" id="KAB2811417.1"/>
    </source>
</evidence>
<dbReference type="GO" id="GO:0019773">
    <property type="term" value="C:proteasome core complex, alpha-subunit complex"/>
    <property type="evidence" value="ECO:0007669"/>
    <property type="project" value="UniProtKB-UniRule"/>
</dbReference>
<dbReference type="Pfam" id="PF00227">
    <property type="entry name" value="Proteasome"/>
    <property type="match status" value="1"/>
</dbReference>
<evidence type="ECO:0000256" key="3">
    <source>
        <dbReference type="HAMAP-Rule" id="MF_00289"/>
    </source>
</evidence>
<evidence type="ECO:0000313" key="9">
    <source>
        <dbReference type="Proteomes" id="UP000449906"/>
    </source>
</evidence>
<comment type="pathway">
    <text evidence="3">Protein degradation; proteasomal Pup-dependent pathway.</text>
</comment>